<dbReference type="InterPro" id="IPR013783">
    <property type="entry name" value="Ig-like_fold"/>
</dbReference>
<evidence type="ECO:0000256" key="3">
    <source>
        <dbReference type="SAM" id="MobiDB-lite"/>
    </source>
</evidence>
<dbReference type="SUPFAM" id="SSF49265">
    <property type="entry name" value="Fibronectin type III"/>
    <property type="match status" value="1"/>
</dbReference>
<dbReference type="OrthoDB" id="6159398at2759"/>
<keyword evidence="4" id="KW-0812">Transmembrane</keyword>
<dbReference type="InterPro" id="IPR003961">
    <property type="entry name" value="FN3_dom"/>
</dbReference>
<keyword evidence="4" id="KW-1133">Transmembrane helix</keyword>
<name>A0A8B8A2X2_ACAPL</name>
<sequence length="289" mass="31296">MSDSYSYNSDSLFGIASPTDEVNITYEVDNMEGANDRTDVVLTCIARGNPEPVMVWYDTNDTEIAKSSGCNSSKFIVTMEVSDGDEVYGYEVTSYLTIKKVDSQVDYRVYVCNSSSGIGKEDKLEIILHGTRLPDMPRKVKITNRTAESLTVVWSGVFNGGEVQSFRVSYLKTSKEVFTDQTGGRTTSTATGLDKYTEYETRVYASNIIGENNKYASIKGYTLPSPTTTPPSGNTGIIVGAVVGGVILIAIVISLATYLVRMPPEDQKGGKKTTGGAEGRRQRASGGLP</sequence>
<reference evidence="8" key="1">
    <citation type="submission" date="2025-08" db="UniProtKB">
        <authorList>
            <consortium name="RefSeq"/>
        </authorList>
    </citation>
    <scope>IDENTIFICATION</scope>
</reference>
<gene>
    <name evidence="8" type="primary">LOC110990955</name>
</gene>
<keyword evidence="1" id="KW-0677">Repeat</keyword>
<feature type="region of interest" description="Disordered" evidence="3">
    <location>
        <begin position="264"/>
        <end position="289"/>
    </location>
</feature>
<evidence type="ECO:0000256" key="1">
    <source>
        <dbReference type="ARBA" id="ARBA00022737"/>
    </source>
</evidence>
<dbReference type="SMART" id="SM00060">
    <property type="entry name" value="FN3"/>
    <property type="match status" value="1"/>
</dbReference>
<dbReference type="GeneID" id="110990955"/>
<organism evidence="7 8">
    <name type="scientific">Acanthaster planci</name>
    <name type="common">Crown-of-thorns starfish</name>
    <dbReference type="NCBI Taxonomy" id="133434"/>
    <lineage>
        <taxon>Eukaryota</taxon>
        <taxon>Metazoa</taxon>
        <taxon>Echinodermata</taxon>
        <taxon>Eleutherozoa</taxon>
        <taxon>Asterozoa</taxon>
        <taxon>Asteroidea</taxon>
        <taxon>Valvatacea</taxon>
        <taxon>Valvatida</taxon>
        <taxon>Acanthasteridae</taxon>
        <taxon>Acanthaster</taxon>
    </lineage>
</organism>
<accession>A0A8B8A2X2</accession>
<protein>
    <submittedName>
        <fullName evidence="8">Receptor-type tyrosine-protein phosphatase F-like</fullName>
    </submittedName>
</protein>
<evidence type="ECO:0000259" key="6">
    <source>
        <dbReference type="PROSITE" id="PS50853"/>
    </source>
</evidence>
<evidence type="ECO:0000259" key="5">
    <source>
        <dbReference type="PROSITE" id="PS50835"/>
    </source>
</evidence>
<keyword evidence="4" id="KW-0472">Membrane</keyword>
<dbReference type="KEGG" id="aplc:110990955"/>
<dbReference type="InterPro" id="IPR036116">
    <property type="entry name" value="FN3_sf"/>
</dbReference>
<dbReference type="PROSITE" id="PS50853">
    <property type="entry name" value="FN3"/>
    <property type="match status" value="1"/>
</dbReference>
<evidence type="ECO:0000256" key="4">
    <source>
        <dbReference type="SAM" id="Phobius"/>
    </source>
</evidence>
<dbReference type="Pfam" id="PF00041">
    <property type="entry name" value="fn3"/>
    <property type="match status" value="1"/>
</dbReference>
<dbReference type="Gene3D" id="2.60.40.10">
    <property type="entry name" value="Immunoglobulins"/>
    <property type="match status" value="2"/>
</dbReference>
<dbReference type="GO" id="GO:0098609">
    <property type="term" value="P:cell-cell adhesion"/>
    <property type="evidence" value="ECO:0007669"/>
    <property type="project" value="TreeGrafter"/>
</dbReference>
<feature type="domain" description="Ig-like" evidence="5">
    <location>
        <begin position="18"/>
        <end position="125"/>
    </location>
</feature>
<dbReference type="PANTHER" id="PTHR44170:SF6">
    <property type="entry name" value="CONTACTIN"/>
    <property type="match status" value="1"/>
</dbReference>
<dbReference type="AlphaFoldDB" id="A0A8B8A2X2"/>
<evidence type="ECO:0000256" key="2">
    <source>
        <dbReference type="ARBA" id="ARBA00023157"/>
    </source>
</evidence>
<dbReference type="GO" id="GO:0016020">
    <property type="term" value="C:membrane"/>
    <property type="evidence" value="ECO:0007669"/>
    <property type="project" value="UniProtKB-SubCell"/>
</dbReference>
<dbReference type="CDD" id="cd00063">
    <property type="entry name" value="FN3"/>
    <property type="match status" value="1"/>
</dbReference>
<dbReference type="PANTHER" id="PTHR44170">
    <property type="entry name" value="PROTEIN SIDEKICK"/>
    <property type="match status" value="1"/>
</dbReference>
<dbReference type="RefSeq" id="XP_022111717.1">
    <property type="nucleotide sequence ID" value="XM_022256025.1"/>
</dbReference>
<dbReference type="PROSITE" id="PS50835">
    <property type="entry name" value="IG_LIKE"/>
    <property type="match status" value="1"/>
</dbReference>
<feature type="domain" description="Fibronectin type-III" evidence="6">
    <location>
        <begin position="136"/>
        <end position="232"/>
    </location>
</feature>
<dbReference type="SUPFAM" id="SSF48726">
    <property type="entry name" value="Immunoglobulin"/>
    <property type="match status" value="1"/>
</dbReference>
<evidence type="ECO:0000313" key="7">
    <source>
        <dbReference type="Proteomes" id="UP000694845"/>
    </source>
</evidence>
<dbReference type="Proteomes" id="UP000694845">
    <property type="component" value="Unplaced"/>
</dbReference>
<evidence type="ECO:0000313" key="8">
    <source>
        <dbReference type="RefSeq" id="XP_022111717.1"/>
    </source>
</evidence>
<keyword evidence="2" id="KW-1015">Disulfide bond</keyword>
<proteinExistence type="predicted"/>
<dbReference type="InterPro" id="IPR007110">
    <property type="entry name" value="Ig-like_dom"/>
</dbReference>
<feature type="transmembrane region" description="Helical" evidence="4">
    <location>
        <begin position="237"/>
        <end position="260"/>
    </location>
</feature>
<dbReference type="InterPro" id="IPR036179">
    <property type="entry name" value="Ig-like_dom_sf"/>
</dbReference>
<keyword evidence="7" id="KW-1185">Reference proteome</keyword>